<sequence length="534" mass="60156">MEVQQGFAQRMDGAFSNMQRSVEQCGVKHNNILSGYSQAVDGLLVLNEAALKDSLTNMESFVGGVRSLVTEGVARCQEKVQQHKALCPKNKEILLQLLEEHQQDMESVLAVRTLRGLSVVRELSDSLQSSVEKQRALVQKVEEMKEIGVFLSSLVQELANLREAHGQGVSALQAKHNKLEVDILQAKERHQLGMKQTIQCLQDQLTLQTLQTLQDYTDLHSSTKDLKSPALSLKQGISSGCSSVENQVSAQADLLASTSSSLTSSLRLTADESQQALSELNGYCSDLHSSVSGLVERDLQWQLGVREHVDNQTQKHLSMMETVSAETQSLSQSVETCCTELLQQADQQLSTRQEEVKQAHTAVLNQTSVDWTVLEQQKQELEDHIEKSQQMVHTFLRDELQQDVPTGATPQRREFVYPRQLHKARRRSELLDSLRRQQEELQAALKEEEEQEEEPEPEEVEQNQTDPDSVEDDTSNYNSEPSFNENLVFNERKRLPFFKQKKGSKDSKTSRSKTSGNNVPTSPQKPRLPLRPMN</sequence>
<reference evidence="4" key="1">
    <citation type="submission" date="2025-08" db="UniProtKB">
        <authorList>
            <consortium name="RefSeq"/>
        </authorList>
    </citation>
    <scope>IDENTIFICATION</scope>
</reference>
<protein>
    <submittedName>
        <fullName evidence="4">Kinesin-like protein KIF11</fullName>
    </submittedName>
</protein>
<feature type="region of interest" description="Disordered" evidence="1">
    <location>
        <begin position="443"/>
        <end position="534"/>
    </location>
</feature>
<dbReference type="InParanoid" id="A0A2I4CT00"/>
<dbReference type="Proteomes" id="UP000192220">
    <property type="component" value="Unplaced"/>
</dbReference>
<evidence type="ECO:0000313" key="3">
    <source>
        <dbReference type="Proteomes" id="UP000192220"/>
    </source>
</evidence>
<feature type="compositionally biased region" description="Acidic residues" evidence="1">
    <location>
        <begin position="447"/>
        <end position="461"/>
    </location>
</feature>
<dbReference type="GeneID" id="106531747"/>
<evidence type="ECO:0000259" key="2">
    <source>
        <dbReference type="Pfam" id="PF13931"/>
    </source>
</evidence>
<name>A0A2I4CT00_AUSLI</name>
<feature type="domain" description="Kinesin-associated microtubule-binding" evidence="2">
    <location>
        <begin position="399"/>
        <end position="531"/>
    </location>
</feature>
<dbReference type="STRING" id="52670.A0A2I4CT00"/>
<gene>
    <name evidence="4" type="primary">LOC106531747</name>
</gene>
<evidence type="ECO:0000313" key="4">
    <source>
        <dbReference type="RefSeq" id="XP_013883119.1"/>
    </source>
</evidence>
<organism evidence="3 4">
    <name type="scientific">Austrofundulus limnaeus</name>
    <name type="common">Annual killifish</name>
    <dbReference type="NCBI Taxonomy" id="52670"/>
    <lineage>
        <taxon>Eukaryota</taxon>
        <taxon>Metazoa</taxon>
        <taxon>Chordata</taxon>
        <taxon>Craniata</taxon>
        <taxon>Vertebrata</taxon>
        <taxon>Euteleostomi</taxon>
        <taxon>Actinopterygii</taxon>
        <taxon>Neopterygii</taxon>
        <taxon>Teleostei</taxon>
        <taxon>Neoteleostei</taxon>
        <taxon>Acanthomorphata</taxon>
        <taxon>Ovalentaria</taxon>
        <taxon>Atherinomorphae</taxon>
        <taxon>Cyprinodontiformes</taxon>
        <taxon>Rivulidae</taxon>
        <taxon>Austrofundulus</taxon>
    </lineage>
</organism>
<dbReference type="AlphaFoldDB" id="A0A2I4CT00"/>
<dbReference type="InterPro" id="IPR025901">
    <property type="entry name" value="Kinesin-assoc_MT-bd_dom"/>
</dbReference>
<feature type="compositionally biased region" description="Polar residues" evidence="1">
    <location>
        <begin position="475"/>
        <end position="487"/>
    </location>
</feature>
<dbReference type="RefSeq" id="XP_013883119.1">
    <property type="nucleotide sequence ID" value="XM_014027665.1"/>
</dbReference>
<dbReference type="GO" id="GO:0008017">
    <property type="term" value="F:microtubule binding"/>
    <property type="evidence" value="ECO:0007669"/>
    <property type="project" value="InterPro"/>
</dbReference>
<keyword evidence="3" id="KW-1185">Reference proteome</keyword>
<accession>A0A2I4CT00</accession>
<evidence type="ECO:0000256" key="1">
    <source>
        <dbReference type="SAM" id="MobiDB-lite"/>
    </source>
</evidence>
<proteinExistence type="predicted"/>
<dbReference type="KEGG" id="alim:106531747"/>
<dbReference type="OrthoDB" id="3176171at2759"/>
<dbReference type="Pfam" id="PF13931">
    <property type="entry name" value="Microtub_bind"/>
    <property type="match status" value="1"/>
</dbReference>